<dbReference type="PROSITE" id="PS00572">
    <property type="entry name" value="GLYCOSYL_HYDROL_F1_1"/>
    <property type="match status" value="1"/>
</dbReference>
<keyword evidence="3" id="KW-0326">Glycosidase</keyword>
<dbReference type="PRINTS" id="PR00131">
    <property type="entry name" value="GLHYDRLASE1"/>
</dbReference>
<dbReference type="GO" id="GO:0008422">
    <property type="term" value="F:beta-glucosidase activity"/>
    <property type="evidence" value="ECO:0007669"/>
    <property type="project" value="TreeGrafter"/>
</dbReference>
<evidence type="ECO:0000313" key="7">
    <source>
        <dbReference type="Proteomes" id="UP000198565"/>
    </source>
</evidence>
<dbReference type="Gene3D" id="3.20.20.80">
    <property type="entry name" value="Glycosidases"/>
    <property type="match status" value="1"/>
</dbReference>
<evidence type="ECO:0000313" key="6">
    <source>
        <dbReference type="EMBL" id="SFL73172.1"/>
    </source>
</evidence>
<evidence type="ECO:0000256" key="3">
    <source>
        <dbReference type="ARBA" id="ARBA00023295"/>
    </source>
</evidence>
<dbReference type="STRING" id="334253.SAMN04487943_103326"/>
<proteinExistence type="inferred from homology"/>
<keyword evidence="2 6" id="KW-0378">Hydrolase</keyword>
<dbReference type="InterPro" id="IPR001360">
    <property type="entry name" value="Glyco_hydro_1"/>
</dbReference>
<evidence type="ECO:0000256" key="5">
    <source>
        <dbReference type="RuleBase" id="RU003690"/>
    </source>
</evidence>
<comment type="similarity">
    <text evidence="1 5">Belongs to the glycosyl hydrolase 1 family.</text>
</comment>
<dbReference type="SUPFAM" id="SSF51445">
    <property type="entry name" value="(Trans)glycosidases"/>
    <property type="match status" value="1"/>
</dbReference>
<dbReference type="Pfam" id="PF00232">
    <property type="entry name" value="Glyco_hydro_1"/>
    <property type="match status" value="1"/>
</dbReference>
<dbReference type="PANTHER" id="PTHR10353">
    <property type="entry name" value="GLYCOSYL HYDROLASE"/>
    <property type="match status" value="1"/>
</dbReference>
<dbReference type="GO" id="GO:0016052">
    <property type="term" value="P:carbohydrate catabolic process"/>
    <property type="evidence" value="ECO:0007669"/>
    <property type="project" value="TreeGrafter"/>
</dbReference>
<dbReference type="AlphaFoldDB" id="A0A1I4K349"/>
<evidence type="ECO:0000256" key="2">
    <source>
        <dbReference type="ARBA" id="ARBA00022801"/>
    </source>
</evidence>
<dbReference type="InterPro" id="IPR018120">
    <property type="entry name" value="Glyco_hydro_1_AS"/>
</dbReference>
<feature type="active site" description="Nucleophile" evidence="4">
    <location>
        <position position="61"/>
    </location>
</feature>
<evidence type="ECO:0000256" key="4">
    <source>
        <dbReference type="PROSITE-ProRule" id="PRU10055"/>
    </source>
</evidence>
<dbReference type="PANTHER" id="PTHR10353:SF122">
    <property type="entry name" value="6-PHOSPHO-BETA-GLUCOSIDASE ASCB-RELATED"/>
    <property type="match status" value="1"/>
</dbReference>
<dbReference type="Proteomes" id="UP000198565">
    <property type="component" value="Unassembled WGS sequence"/>
</dbReference>
<reference evidence="7" key="1">
    <citation type="submission" date="2016-10" db="EMBL/GenBank/DDBJ databases">
        <authorList>
            <person name="Varghese N."/>
            <person name="Submissions S."/>
        </authorList>
    </citation>
    <scope>NUCLEOTIDE SEQUENCE [LARGE SCALE GENOMIC DNA]</scope>
    <source>
        <strain evidence="7">CGMCC 1.4250</strain>
    </source>
</reference>
<keyword evidence="7" id="KW-1185">Reference proteome</keyword>
<dbReference type="InterPro" id="IPR017853">
    <property type="entry name" value="GH"/>
</dbReference>
<name>A0A1I4K349_9BACI</name>
<dbReference type="GO" id="GO:0005829">
    <property type="term" value="C:cytosol"/>
    <property type="evidence" value="ECO:0007669"/>
    <property type="project" value="TreeGrafter"/>
</dbReference>
<dbReference type="EMBL" id="FOTR01000003">
    <property type="protein sequence ID" value="SFL73172.1"/>
    <property type="molecule type" value="Genomic_DNA"/>
</dbReference>
<accession>A0A1I4K349</accession>
<sequence>MSSTEKLDKSDQAGADGNIMSGVRNPFLKASDWGWKIDPTGLRIALNQLYDRYRVPLFVVENGLGAYDKPEEDGSVHDDYRIEYLRDHIADMREAIEDGVDLMGYTAWGCIDLVSASTGEISKRYGFIYVDKDDEGNGTLDRSQKKSFYWYKDVIESNGAKLL</sequence>
<protein>
    <submittedName>
        <fullName evidence="6">Glycosyl hydrolase family 1</fullName>
    </submittedName>
</protein>
<gene>
    <name evidence="6" type="ORF">SAMN04487943_103326</name>
</gene>
<evidence type="ECO:0000256" key="1">
    <source>
        <dbReference type="ARBA" id="ARBA00010838"/>
    </source>
</evidence>
<organism evidence="6 7">
    <name type="scientific">Gracilibacillus orientalis</name>
    <dbReference type="NCBI Taxonomy" id="334253"/>
    <lineage>
        <taxon>Bacteria</taxon>
        <taxon>Bacillati</taxon>
        <taxon>Bacillota</taxon>
        <taxon>Bacilli</taxon>
        <taxon>Bacillales</taxon>
        <taxon>Bacillaceae</taxon>
        <taxon>Gracilibacillus</taxon>
    </lineage>
</organism>